<name>A0ACB8ANB4_9AGAM</name>
<dbReference type="EMBL" id="MU267614">
    <property type="protein sequence ID" value="KAH7914431.1"/>
    <property type="molecule type" value="Genomic_DNA"/>
</dbReference>
<proteinExistence type="predicted"/>
<keyword evidence="2" id="KW-1185">Reference proteome</keyword>
<protein>
    <submittedName>
        <fullName evidence="1">Survival motor neuron interacting protein 1-domain-containing protein</fullName>
    </submittedName>
</protein>
<evidence type="ECO:0000313" key="2">
    <source>
        <dbReference type="Proteomes" id="UP000790377"/>
    </source>
</evidence>
<reference evidence="1" key="1">
    <citation type="journal article" date="2021" name="New Phytol.">
        <title>Evolutionary innovations through gain and loss of genes in the ectomycorrhizal Boletales.</title>
        <authorList>
            <person name="Wu G."/>
            <person name="Miyauchi S."/>
            <person name="Morin E."/>
            <person name="Kuo A."/>
            <person name="Drula E."/>
            <person name="Varga T."/>
            <person name="Kohler A."/>
            <person name="Feng B."/>
            <person name="Cao Y."/>
            <person name="Lipzen A."/>
            <person name="Daum C."/>
            <person name="Hundley H."/>
            <person name="Pangilinan J."/>
            <person name="Johnson J."/>
            <person name="Barry K."/>
            <person name="LaButti K."/>
            <person name="Ng V."/>
            <person name="Ahrendt S."/>
            <person name="Min B."/>
            <person name="Choi I.G."/>
            <person name="Park H."/>
            <person name="Plett J.M."/>
            <person name="Magnuson J."/>
            <person name="Spatafora J.W."/>
            <person name="Nagy L.G."/>
            <person name="Henrissat B."/>
            <person name="Grigoriev I.V."/>
            <person name="Yang Z.L."/>
            <person name="Xu J."/>
            <person name="Martin F.M."/>
        </authorList>
    </citation>
    <scope>NUCLEOTIDE SEQUENCE</scope>
    <source>
        <strain evidence="1">ATCC 28755</strain>
    </source>
</reference>
<evidence type="ECO:0000313" key="1">
    <source>
        <dbReference type="EMBL" id="KAH7914431.1"/>
    </source>
</evidence>
<gene>
    <name evidence="1" type="ORF">BJ138DRAFT_1000106</name>
</gene>
<sequence length="402" mass="46157">MATRNKRKWQEYEDSDDEEPLLGKQILPVANLPLDFNQEPSDGLQYLFLVRRDARSLPHVTRVANPYEISEPPAPAELETLACQGDPNVLPSEEWRSKFNTRFRNFKKNICQPTICVHFDRSETNRKMMPDKKERDLWWKFLAGQPESDWNPPKKLKAAAVKKYRYNNGMRAFSDQPEDFEPDVYDDNEGKDDHETWRINPDGEVEMAERSDPVSTTSRDPRLTDPVMGEELSDLQTPIVEPALATSLDNSNNLSPPREPTPLLLRKIDHRMSIHLLMYFTHWINLHLQQPTVSSLFITDSHARWMFALLAKIEDQLSADDMSLLRNLARACSGLLTLLARKDSSPTEQQKTVITGTDQKTHSAEYSPIKASSCWLIFTAIVSGWGQRDLWMDAESMLSEAN</sequence>
<accession>A0ACB8ANB4</accession>
<organism evidence="1 2">
    <name type="scientific">Hygrophoropsis aurantiaca</name>
    <dbReference type="NCBI Taxonomy" id="72124"/>
    <lineage>
        <taxon>Eukaryota</taxon>
        <taxon>Fungi</taxon>
        <taxon>Dikarya</taxon>
        <taxon>Basidiomycota</taxon>
        <taxon>Agaricomycotina</taxon>
        <taxon>Agaricomycetes</taxon>
        <taxon>Agaricomycetidae</taxon>
        <taxon>Boletales</taxon>
        <taxon>Coniophorineae</taxon>
        <taxon>Hygrophoropsidaceae</taxon>
        <taxon>Hygrophoropsis</taxon>
    </lineage>
</organism>
<dbReference type="Proteomes" id="UP000790377">
    <property type="component" value="Unassembled WGS sequence"/>
</dbReference>
<comment type="caution">
    <text evidence="1">The sequence shown here is derived from an EMBL/GenBank/DDBJ whole genome shotgun (WGS) entry which is preliminary data.</text>
</comment>